<organism evidence="2 3">
    <name type="scientific">Colocasia esculenta</name>
    <name type="common">Wild taro</name>
    <name type="synonym">Arum esculentum</name>
    <dbReference type="NCBI Taxonomy" id="4460"/>
    <lineage>
        <taxon>Eukaryota</taxon>
        <taxon>Viridiplantae</taxon>
        <taxon>Streptophyta</taxon>
        <taxon>Embryophyta</taxon>
        <taxon>Tracheophyta</taxon>
        <taxon>Spermatophyta</taxon>
        <taxon>Magnoliopsida</taxon>
        <taxon>Liliopsida</taxon>
        <taxon>Araceae</taxon>
        <taxon>Aroideae</taxon>
        <taxon>Colocasieae</taxon>
        <taxon>Colocasia</taxon>
    </lineage>
</organism>
<protein>
    <recommendedName>
        <fullName evidence="1">DUF7795 domain-containing protein</fullName>
    </recommendedName>
</protein>
<comment type="caution">
    <text evidence="2">The sequence shown here is derived from an EMBL/GenBank/DDBJ whole genome shotgun (WGS) entry which is preliminary data.</text>
</comment>
<evidence type="ECO:0000259" key="1">
    <source>
        <dbReference type="Pfam" id="PF25071"/>
    </source>
</evidence>
<accession>A0A843TWP1</accession>
<feature type="domain" description="DUF7795" evidence="1">
    <location>
        <begin position="162"/>
        <end position="211"/>
    </location>
</feature>
<gene>
    <name evidence="2" type="ORF">Taro_008259</name>
</gene>
<dbReference type="AlphaFoldDB" id="A0A843TWP1"/>
<sequence>RSGTRVGFLCLPLPQACPCPFLPASVPPCFPAWASSSARLRIGNRSRLLSSPACASSPSLLPAWRPGRAALSAALVLLEGLHGSHLPPLTIRREKRLPSPITHLSCPSLPRCSPSSSTTAAAISLLIDRGGNSPERVSNFCKRERDSQMDHEFDKTLTAFDVKASHIFRDFMTRITKIEELTSLGSQLLMNFRQELDYGKPKAIRLACSIVSEETRAGKFY</sequence>
<reference evidence="2" key="1">
    <citation type="submission" date="2017-07" db="EMBL/GenBank/DDBJ databases">
        <title>Taro Niue Genome Assembly and Annotation.</title>
        <authorList>
            <person name="Atibalentja N."/>
            <person name="Keating K."/>
            <person name="Fields C.J."/>
        </authorList>
    </citation>
    <scope>NUCLEOTIDE SEQUENCE</scope>
    <source>
        <strain evidence="2">Niue_2</strain>
        <tissue evidence="2">Leaf</tissue>
    </source>
</reference>
<dbReference type="InterPro" id="IPR056697">
    <property type="entry name" value="DUF7795"/>
</dbReference>
<dbReference type="Pfam" id="PF25071">
    <property type="entry name" value="DUF7795"/>
    <property type="match status" value="1"/>
</dbReference>
<dbReference type="EMBL" id="NMUH01000269">
    <property type="protein sequence ID" value="MQL75898.1"/>
    <property type="molecule type" value="Genomic_DNA"/>
</dbReference>
<proteinExistence type="predicted"/>
<evidence type="ECO:0000313" key="2">
    <source>
        <dbReference type="EMBL" id="MQL75898.1"/>
    </source>
</evidence>
<dbReference type="Proteomes" id="UP000652761">
    <property type="component" value="Unassembled WGS sequence"/>
</dbReference>
<evidence type="ECO:0000313" key="3">
    <source>
        <dbReference type="Proteomes" id="UP000652761"/>
    </source>
</evidence>
<keyword evidence="3" id="KW-1185">Reference proteome</keyword>
<dbReference type="OrthoDB" id="744228at2759"/>
<feature type="non-terminal residue" evidence="2">
    <location>
        <position position="221"/>
    </location>
</feature>
<name>A0A843TWP1_COLES</name>